<keyword evidence="2" id="KW-1185">Reference proteome</keyword>
<name>A0A1D2MJJ6_ORCCI</name>
<proteinExistence type="predicted"/>
<accession>A0A1D2MJJ6</accession>
<evidence type="ECO:0000313" key="2">
    <source>
        <dbReference type="Proteomes" id="UP000094527"/>
    </source>
</evidence>
<sequence>MSSEQPQQQQQPVGQHIIVSRTADGKFLIEMTPPPSGGPGVALTSSNISIGGTTSTVSSVPPQQVQLIQQEFSQHVATTANQIQTIASSQAARANRLWGSPQRHFLLQMFRRQEEVEE</sequence>
<evidence type="ECO:0000313" key="1">
    <source>
        <dbReference type="EMBL" id="ODM93035.1"/>
    </source>
</evidence>
<protein>
    <submittedName>
        <fullName evidence="1">Uncharacterized protein</fullName>
    </submittedName>
</protein>
<dbReference type="AlphaFoldDB" id="A0A1D2MJJ6"/>
<dbReference type="EMBL" id="LJIJ01001093">
    <property type="protein sequence ID" value="ODM93035.1"/>
    <property type="molecule type" value="Genomic_DNA"/>
</dbReference>
<comment type="caution">
    <text evidence="1">The sequence shown here is derived from an EMBL/GenBank/DDBJ whole genome shotgun (WGS) entry which is preliminary data.</text>
</comment>
<dbReference type="Proteomes" id="UP000094527">
    <property type="component" value="Unassembled WGS sequence"/>
</dbReference>
<reference evidence="1 2" key="1">
    <citation type="journal article" date="2016" name="Genome Biol. Evol.">
        <title>Gene Family Evolution Reflects Adaptation to Soil Environmental Stressors in the Genome of the Collembolan Orchesella cincta.</title>
        <authorList>
            <person name="Faddeeva-Vakhrusheva A."/>
            <person name="Derks M.F."/>
            <person name="Anvar S.Y."/>
            <person name="Agamennone V."/>
            <person name="Suring W."/>
            <person name="Smit S."/>
            <person name="van Straalen N.M."/>
            <person name="Roelofs D."/>
        </authorList>
    </citation>
    <scope>NUCLEOTIDE SEQUENCE [LARGE SCALE GENOMIC DNA]</scope>
    <source>
        <tissue evidence="1">Mixed pool</tissue>
    </source>
</reference>
<organism evidence="1 2">
    <name type="scientific">Orchesella cincta</name>
    <name type="common">Springtail</name>
    <name type="synonym">Podura cincta</name>
    <dbReference type="NCBI Taxonomy" id="48709"/>
    <lineage>
        <taxon>Eukaryota</taxon>
        <taxon>Metazoa</taxon>
        <taxon>Ecdysozoa</taxon>
        <taxon>Arthropoda</taxon>
        <taxon>Hexapoda</taxon>
        <taxon>Collembola</taxon>
        <taxon>Entomobryomorpha</taxon>
        <taxon>Entomobryoidea</taxon>
        <taxon>Orchesellidae</taxon>
        <taxon>Orchesellinae</taxon>
        <taxon>Orchesella</taxon>
    </lineage>
</organism>
<gene>
    <name evidence="1" type="ORF">Ocin01_13648</name>
</gene>